<dbReference type="GO" id="GO:0043115">
    <property type="term" value="F:precorrin-2 dehydrogenase activity"/>
    <property type="evidence" value="ECO:0007669"/>
    <property type="project" value="UniProtKB-EC"/>
</dbReference>
<dbReference type="SUPFAM" id="SSF75615">
    <property type="entry name" value="Siroheme synthase middle domains-like"/>
    <property type="match status" value="1"/>
</dbReference>
<dbReference type="InterPro" id="IPR028161">
    <property type="entry name" value="Met8-like"/>
</dbReference>
<comment type="catalytic activity">
    <reaction evidence="6">
        <text>precorrin-2 + NAD(+) = sirohydrochlorin + NADH + 2 H(+)</text>
        <dbReference type="Rhea" id="RHEA:15613"/>
        <dbReference type="ChEBI" id="CHEBI:15378"/>
        <dbReference type="ChEBI" id="CHEBI:57540"/>
        <dbReference type="ChEBI" id="CHEBI:57945"/>
        <dbReference type="ChEBI" id="CHEBI:58351"/>
        <dbReference type="ChEBI" id="CHEBI:58827"/>
        <dbReference type="EC" id="1.3.1.76"/>
    </reaction>
</comment>
<evidence type="ECO:0000313" key="9">
    <source>
        <dbReference type="Proteomes" id="UP000270219"/>
    </source>
</evidence>
<dbReference type="Pfam" id="PF14824">
    <property type="entry name" value="Sirohm_synth_M"/>
    <property type="match status" value="1"/>
</dbReference>
<dbReference type="Pfam" id="PF13241">
    <property type="entry name" value="NAD_binding_7"/>
    <property type="match status" value="1"/>
</dbReference>
<dbReference type="UniPathway" id="UPA00262">
    <property type="reaction ID" value="UER00222"/>
</dbReference>
<dbReference type="NCBIfam" id="TIGR01470">
    <property type="entry name" value="cysG_Nterm"/>
    <property type="match status" value="1"/>
</dbReference>
<accession>A0A498D9G4</accession>
<keyword evidence="9" id="KW-1185">Reference proteome</keyword>
<evidence type="ECO:0000256" key="4">
    <source>
        <dbReference type="ARBA" id="ARBA00023027"/>
    </source>
</evidence>
<dbReference type="PANTHER" id="PTHR35330:SF1">
    <property type="entry name" value="SIROHEME BIOSYNTHESIS PROTEIN MET8"/>
    <property type="match status" value="1"/>
</dbReference>
<dbReference type="GO" id="GO:0019354">
    <property type="term" value="P:siroheme biosynthetic process"/>
    <property type="evidence" value="ECO:0007669"/>
    <property type="project" value="UniProtKB-UniPathway"/>
</dbReference>
<dbReference type="InterPro" id="IPR006367">
    <property type="entry name" value="Sirohaem_synthase_N"/>
</dbReference>
<protein>
    <recommendedName>
        <fullName evidence="2">precorrin-2 dehydrogenase</fullName>
        <ecNumber evidence="2">1.3.1.76</ecNumber>
    </recommendedName>
</protein>
<evidence type="ECO:0000259" key="7">
    <source>
        <dbReference type="Pfam" id="PF14824"/>
    </source>
</evidence>
<evidence type="ECO:0000256" key="2">
    <source>
        <dbReference type="ARBA" id="ARBA00012400"/>
    </source>
</evidence>
<organism evidence="8 9">
    <name type="scientific">Oceanobacillus piezotolerans</name>
    <dbReference type="NCBI Taxonomy" id="2448030"/>
    <lineage>
        <taxon>Bacteria</taxon>
        <taxon>Bacillati</taxon>
        <taxon>Bacillota</taxon>
        <taxon>Bacilli</taxon>
        <taxon>Bacillales</taxon>
        <taxon>Bacillaceae</taxon>
        <taxon>Oceanobacillus</taxon>
    </lineage>
</organism>
<dbReference type="NCBIfam" id="NF005222">
    <property type="entry name" value="PRK06718.1"/>
    <property type="match status" value="1"/>
</dbReference>
<dbReference type="Proteomes" id="UP000270219">
    <property type="component" value="Unassembled WGS sequence"/>
</dbReference>
<keyword evidence="4" id="KW-0520">NAD</keyword>
<comment type="pathway">
    <text evidence="1">Porphyrin-containing compound metabolism; siroheme biosynthesis; sirohydrochlorin from precorrin-2: step 1/1.</text>
</comment>
<dbReference type="PANTHER" id="PTHR35330">
    <property type="entry name" value="SIROHEME BIOSYNTHESIS PROTEIN MET8"/>
    <property type="match status" value="1"/>
</dbReference>
<evidence type="ECO:0000256" key="1">
    <source>
        <dbReference type="ARBA" id="ARBA00005010"/>
    </source>
</evidence>
<dbReference type="EMBL" id="RCHR01000001">
    <property type="protein sequence ID" value="RLL47744.1"/>
    <property type="molecule type" value="Genomic_DNA"/>
</dbReference>
<evidence type="ECO:0000256" key="3">
    <source>
        <dbReference type="ARBA" id="ARBA00023002"/>
    </source>
</evidence>
<dbReference type="SUPFAM" id="SSF51735">
    <property type="entry name" value="NAD(P)-binding Rossmann-fold domains"/>
    <property type="match status" value="1"/>
</dbReference>
<reference evidence="8 9" key="1">
    <citation type="submission" date="2018-10" db="EMBL/GenBank/DDBJ databases">
        <title>Oceanobacillus sp. YLB-02 draft genome.</title>
        <authorList>
            <person name="Yu L."/>
        </authorList>
    </citation>
    <scope>NUCLEOTIDE SEQUENCE [LARGE SCALE GENOMIC DNA]</scope>
    <source>
        <strain evidence="8 9">YLB-02</strain>
    </source>
</reference>
<feature type="domain" description="Siroheme synthase central" evidence="7">
    <location>
        <begin position="118"/>
        <end position="143"/>
    </location>
</feature>
<dbReference type="RefSeq" id="WP_121520231.1">
    <property type="nucleotide sequence ID" value="NZ_RCHR01000001.1"/>
</dbReference>
<dbReference type="Pfam" id="PF22440">
    <property type="entry name" value="SirC_C"/>
    <property type="match status" value="1"/>
</dbReference>
<comment type="caution">
    <text evidence="8">The sequence shown here is derived from an EMBL/GenBank/DDBJ whole genome shotgun (WGS) entry which is preliminary data.</text>
</comment>
<evidence type="ECO:0000256" key="5">
    <source>
        <dbReference type="ARBA" id="ARBA00023244"/>
    </source>
</evidence>
<evidence type="ECO:0000256" key="6">
    <source>
        <dbReference type="ARBA" id="ARBA00047561"/>
    </source>
</evidence>
<dbReference type="Gene3D" id="1.10.8.610">
    <property type="entry name" value="SirC, precorrin-2 dehydrogenase, C-terminal helical domain-like"/>
    <property type="match status" value="1"/>
</dbReference>
<dbReference type="AlphaFoldDB" id="A0A498D9G4"/>
<dbReference type="OrthoDB" id="9773765at2"/>
<dbReference type="EC" id="1.3.1.76" evidence="2"/>
<dbReference type="InterPro" id="IPR036291">
    <property type="entry name" value="NAD(P)-bd_dom_sf"/>
</dbReference>
<evidence type="ECO:0000313" key="8">
    <source>
        <dbReference type="EMBL" id="RLL47744.1"/>
    </source>
</evidence>
<dbReference type="InterPro" id="IPR042518">
    <property type="entry name" value="SirC_C"/>
</dbReference>
<gene>
    <name evidence="8" type="ORF">D8M04_00220</name>
</gene>
<dbReference type="InterPro" id="IPR028281">
    <property type="entry name" value="Sirohaem_synthase_central"/>
</dbReference>
<proteinExistence type="predicted"/>
<dbReference type="GO" id="GO:0004325">
    <property type="term" value="F:ferrochelatase activity"/>
    <property type="evidence" value="ECO:0007669"/>
    <property type="project" value="InterPro"/>
</dbReference>
<name>A0A498D9G4_9BACI</name>
<dbReference type="Gene3D" id="3.40.50.720">
    <property type="entry name" value="NAD(P)-binding Rossmann-like Domain"/>
    <property type="match status" value="1"/>
</dbReference>
<sequence>MTFIPLMINLNEKKVVVIGGGSVAEKRIRHLKESGALITVISPEITEEIRKDWETGKIKWIGKKFETADIQDAFLILIATSNQMVNQSVLKAAPSHVLVNDATDAHSGNVTFPASFRRGRLSISISTDGASPHLSAEIKRRIQTLFDEDYEEYLEFLDKSRRLLKQTSLSNQMRKMLLKEMIDERFLNKDIQSTTLRWFTKMVEERRSNGERPRE</sequence>
<keyword evidence="5" id="KW-0627">Porphyrin biosynthesis</keyword>
<keyword evidence="3" id="KW-0560">Oxidoreductase</keyword>